<reference evidence="2" key="1">
    <citation type="submission" date="2012-09" db="EMBL/GenBank/DDBJ databases">
        <title>Metagenomic Characterization of a Microbial Community in Wastewater Detects High Levels of Antibiotic Resistance.</title>
        <authorList>
            <person name="Abrams M."/>
            <person name="Caldwell A."/>
            <person name="Vandaei E."/>
            <person name="Lee W."/>
            <person name="Perrott J."/>
            <person name="Khan S.Y."/>
            <person name="Ta J."/>
            <person name="Romero D."/>
            <person name="Nguyen V."/>
            <person name="Pourmand N."/>
            <person name="Ouverney C.C."/>
        </authorList>
    </citation>
    <scope>NUCLEOTIDE SEQUENCE</scope>
</reference>
<evidence type="ECO:0000313" key="2">
    <source>
        <dbReference type="EMBL" id="AGC71884.1"/>
    </source>
</evidence>
<evidence type="ECO:0000256" key="1">
    <source>
        <dbReference type="SAM" id="Phobius"/>
    </source>
</evidence>
<keyword evidence="1" id="KW-0472">Membrane</keyword>
<dbReference type="AlphaFoldDB" id="L7VWE9"/>
<organism evidence="2">
    <name type="scientific">uncultured bacterium A1Q1_fos_4</name>
    <dbReference type="NCBI Taxonomy" id="1256574"/>
    <lineage>
        <taxon>Bacteria</taxon>
        <taxon>environmental samples</taxon>
    </lineage>
</organism>
<keyword evidence="1" id="KW-1133">Transmembrane helix</keyword>
<keyword evidence="1" id="KW-0812">Transmembrane</keyword>
<accession>L7VWE9</accession>
<dbReference type="EMBL" id="JX649886">
    <property type="protein sequence ID" value="AGC71884.1"/>
    <property type="molecule type" value="Genomic_DNA"/>
</dbReference>
<proteinExistence type="predicted"/>
<name>L7VWE9_9BACT</name>
<feature type="transmembrane region" description="Helical" evidence="1">
    <location>
        <begin position="6"/>
        <end position="29"/>
    </location>
</feature>
<protein>
    <submittedName>
        <fullName evidence="2">Uncharacterized protein</fullName>
    </submittedName>
</protein>
<sequence>MESSDVAALAVNFTVISPTTAGYITAFPYGEARSLQLK</sequence>